<evidence type="ECO:0008006" key="3">
    <source>
        <dbReference type="Google" id="ProtNLM"/>
    </source>
</evidence>
<dbReference type="AlphaFoldDB" id="A0A0D3KFK0"/>
<evidence type="ECO:0000313" key="2">
    <source>
        <dbReference type="Proteomes" id="UP000013827"/>
    </source>
</evidence>
<dbReference type="PaxDb" id="2903-EOD34535"/>
<dbReference type="GeneID" id="17279865"/>
<sequence length="209" mass="23437">MCINCWHTSDDRHLSLLPFSAGDAMLPGEKRTLLLRDRKEIRLLERACKADHMIFGQLLLYSNFFEDGREACVPSACVPLLQVCEIREPRDAGGVEGAIWTAVKCVGRARLETEPRVSERRAVLLQNGLDEAPSALLRKLHGAWGARSEREAQVQLASWAGFAWLSGEERLSALRSRSPVERLQWARAGLAKVRQRLATELALQRVIAK</sequence>
<accession>A0A0D3KFK0</accession>
<protein>
    <recommendedName>
        <fullName evidence="3">Rubisco LSMT substrate-binding domain-containing protein</fullName>
    </recommendedName>
</protein>
<proteinExistence type="predicted"/>
<dbReference type="EnsemblProtists" id="EOD34535">
    <property type="protein sequence ID" value="EOD34535"/>
    <property type="gene ID" value="EMIHUDRAFT_228503"/>
</dbReference>
<organism evidence="1 2">
    <name type="scientific">Emiliania huxleyi (strain CCMP1516)</name>
    <dbReference type="NCBI Taxonomy" id="280463"/>
    <lineage>
        <taxon>Eukaryota</taxon>
        <taxon>Haptista</taxon>
        <taxon>Haptophyta</taxon>
        <taxon>Prymnesiophyceae</taxon>
        <taxon>Isochrysidales</taxon>
        <taxon>Noelaerhabdaceae</taxon>
        <taxon>Emiliania</taxon>
    </lineage>
</organism>
<dbReference type="RefSeq" id="XP_005786964.1">
    <property type="nucleotide sequence ID" value="XM_005786907.1"/>
</dbReference>
<name>A0A0D3KFK0_EMIH1</name>
<dbReference type="HOGENOM" id="CLU_1317574_0_0_1"/>
<reference evidence="1" key="2">
    <citation type="submission" date="2024-10" db="UniProtKB">
        <authorList>
            <consortium name="EnsemblProtists"/>
        </authorList>
    </citation>
    <scope>IDENTIFICATION</scope>
</reference>
<evidence type="ECO:0000313" key="1">
    <source>
        <dbReference type="EnsemblProtists" id="EOD34535"/>
    </source>
</evidence>
<reference evidence="2" key="1">
    <citation type="journal article" date="2013" name="Nature">
        <title>Pan genome of the phytoplankton Emiliania underpins its global distribution.</title>
        <authorList>
            <person name="Read B.A."/>
            <person name="Kegel J."/>
            <person name="Klute M.J."/>
            <person name="Kuo A."/>
            <person name="Lefebvre S.C."/>
            <person name="Maumus F."/>
            <person name="Mayer C."/>
            <person name="Miller J."/>
            <person name="Monier A."/>
            <person name="Salamov A."/>
            <person name="Young J."/>
            <person name="Aguilar M."/>
            <person name="Claverie J.M."/>
            <person name="Frickenhaus S."/>
            <person name="Gonzalez K."/>
            <person name="Herman E.K."/>
            <person name="Lin Y.C."/>
            <person name="Napier J."/>
            <person name="Ogata H."/>
            <person name="Sarno A.F."/>
            <person name="Shmutz J."/>
            <person name="Schroeder D."/>
            <person name="de Vargas C."/>
            <person name="Verret F."/>
            <person name="von Dassow P."/>
            <person name="Valentin K."/>
            <person name="Van de Peer Y."/>
            <person name="Wheeler G."/>
            <person name="Dacks J.B."/>
            <person name="Delwiche C.F."/>
            <person name="Dyhrman S.T."/>
            <person name="Glockner G."/>
            <person name="John U."/>
            <person name="Richards T."/>
            <person name="Worden A.Z."/>
            <person name="Zhang X."/>
            <person name="Grigoriev I.V."/>
            <person name="Allen A.E."/>
            <person name="Bidle K."/>
            <person name="Borodovsky M."/>
            <person name="Bowler C."/>
            <person name="Brownlee C."/>
            <person name="Cock J.M."/>
            <person name="Elias M."/>
            <person name="Gladyshev V.N."/>
            <person name="Groth M."/>
            <person name="Guda C."/>
            <person name="Hadaegh A."/>
            <person name="Iglesias-Rodriguez M.D."/>
            <person name="Jenkins J."/>
            <person name="Jones B.M."/>
            <person name="Lawson T."/>
            <person name="Leese F."/>
            <person name="Lindquist E."/>
            <person name="Lobanov A."/>
            <person name="Lomsadze A."/>
            <person name="Malik S.B."/>
            <person name="Marsh M.E."/>
            <person name="Mackinder L."/>
            <person name="Mock T."/>
            <person name="Mueller-Roeber B."/>
            <person name="Pagarete A."/>
            <person name="Parker M."/>
            <person name="Probert I."/>
            <person name="Quesneville H."/>
            <person name="Raines C."/>
            <person name="Rensing S.A."/>
            <person name="Riano-Pachon D.M."/>
            <person name="Richier S."/>
            <person name="Rokitta S."/>
            <person name="Shiraiwa Y."/>
            <person name="Soanes D.M."/>
            <person name="van der Giezen M."/>
            <person name="Wahlund T.M."/>
            <person name="Williams B."/>
            <person name="Wilson W."/>
            <person name="Wolfe G."/>
            <person name="Wurch L.L."/>
        </authorList>
    </citation>
    <scope>NUCLEOTIDE SEQUENCE</scope>
</reference>
<dbReference type="Proteomes" id="UP000013827">
    <property type="component" value="Unassembled WGS sequence"/>
</dbReference>
<dbReference type="KEGG" id="ehx:EMIHUDRAFT_228503"/>
<keyword evidence="2" id="KW-1185">Reference proteome</keyword>